<dbReference type="Gene3D" id="2.60.120.10">
    <property type="entry name" value="Jelly Rolls"/>
    <property type="match status" value="1"/>
</dbReference>
<dbReference type="RefSeq" id="WP_343824732.1">
    <property type="nucleotide sequence ID" value="NZ_BAAACI010000002.1"/>
</dbReference>
<keyword evidence="2" id="KW-1185">Reference proteome</keyword>
<gene>
    <name evidence="1" type="ORF">GCM10008908_12660</name>
</gene>
<evidence type="ECO:0000313" key="1">
    <source>
        <dbReference type="EMBL" id="GAA0770193.1"/>
    </source>
</evidence>
<accession>A0ABP3VUU8</accession>
<evidence type="ECO:0000313" key="2">
    <source>
        <dbReference type="Proteomes" id="UP001501047"/>
    </source>
</evidence>
<dbReference type="InterPro" id="IPR011051">
    <property type="entry name" value="RmlC_Cupin_sf"/>
</dbReference>
<dbReference type="PANTHER" id="PTHR37943">
    <property type="entry name" value="PROTEIN VES"/>
    <property type="match status" value="1"/>
</dbReference>
<sequence>MGYKIEIITKDKIKTSNWSGGTTNEIYIYPKDSHYKSLNFSWRISSATVELEHSIFTNLPKIYRYITTLKGSMDLCHDKGPLIHLDPFEVHGFSGEVNTESFGKVTDFNLMIGPECDGIMNNLKLTDGSSLKLKLNSRKNKYSYHNYIFFSPNSDLSFTLDGDNIFLPKNDTLIIEDCEEDSLSSIKIASQQPCDVISIEVGCIK</sequence>
<proteinExistence type="predicted"/>
<dbReference type="PANTHER" id="PTHR37943:SF1">
    <property type="entry name" value="PROTEIN VES"/>
    <property type="match status" value="1"/>
</dbReference>
<name>A0ABP3VUU8_CLOSU</name>
<reference evidence="2" key="1">
    <citation type="journal article" date="2019" name="Int. J. Syst. Evol. Microbiol.">
        <title>The Global Catalogue of Microorganisms (GCM) 10K type strain sequencing project: providing services to taxonomists for standard genome sequencing and annotation.</title>
        <authorList>
            <consortium name="The Broad Institute Genomics Platform"/>
            <consortium name="The Broad Institute Genome Sequencing Center for Infectious Disease"/>
            <person name="Wu L."/>
            <person name="Ma J."/>
        </authorList>
    </citation>
    <scope>NUCLEOTIDE SEQUENCE [LARGE SCALE GENOMIC DNA]</scope>
    <source>
        <strain evidence="2">JCM 1417</strain>
    </source>
</reference>
<dbReference type="EMBL" id="BAAACI010000002">
    <property type="protein sequence ID" value="GAA0770193.1"/>
    <property type="molecule type" value="Genomic_DNA"/>
</dbReference>
<organism evidence="1 2">
    <name type="scientific">Clostridium subterminale</name>
    <dbReference type="NCBI Taxonomy" id="1550"/>
    <lineage>
        <taxon>Bacteria</taxon>
        <taxon>Bacillati</taxon>
        <taxon>Bacillota</taxon>
        <taxon>Clostridia</taxon>
        <taxon>Eubacteriales</taxon>
        <taxon>Clostridiaceae</taxon>
        <taxon>Clostridium</taxon>
    </lineage>
</organism>
<dbReference type="InterPro" id="IPR010282">
    <property type="entry name" value="Uncharacterised_HutD/Ves"/>
</dbReference>
<evidence type="ECO:0008006" key="3">
    <source>
        <dbReference type="Google" id="ProtNLM"/>
    </source>
</evidence>
<dbReference type="InterPro" id="IPR014710">
    <property type="entry name" value="RmlC-like_jellyroll"/>
</dbReference>
<dbReference type="Proteomes" id="UP001501047">
    <property type="component" value="Unassembled WGS sequence"/>
</dbReference>
<dbReference type="SUPFAM" id="SSF51182">
    <property type="entry name" value="RmlC-like cupins"/>
    <property type="match status" value="1"/>
</dbReference>
<dbReference type="Pfam" id="PF05962">
    <property type="entry name" value="HutD"/>
    <property type="match status" value="1"/>
</dbReference>
<comment type="caution">
    <text evidence="1">The sequence shown here is derived from an EMBL/GenBank/DDBJ whole genome shotgun (WGS) entry which is preliminary data.</text>
</comment>
<protein>
    <recommendedName>
        <fullName evidence="3">HutD-family protein</fullName>
    </recommendedName>
</protein>